<gene>
    <name evidence="5" type="ORF">L596_003939</name>
</gene>
<feature type="domain" description="TNFR-Cys" evidence="4">
    <location>
        <begin position="37"/>
        <end position="74"/>
    </location>
</feature>
<dbReference type="Gene3D" id="2.10.50.10">
    <property type="entry name" value="Tumor Necrosis Factor Receptor, subunit A, domain 2"/>
    <property type="match status" value="1"/>
</dbReference>
<reference evidence="5 6" key="1">
    <citation type="journal article" date="2015" name="Genome Biol.">
        <title>Comparative genomics of Steinernema reveals deeply conserved gene regulatory networks.</title>
        <authorList>
            <person name="Dillman A.R."/>
            <person name="Macchietto M."/>
            <person name="Porter C.F."/>
            <person name="Rogers A."/>
            <person name="Williams B."/>
            <person name="Antoshechkin I."/>
            <person name="Lee M.M."/>
            <person name="Goodwin Z."/>
            <person name="Lu X."/>
            <person name="Lewis E.E."/>
            <person name="Goodrich-Blair H."/>
            <person name="Stock S.P."/>
            <person name="Adams B.J."/>
            <person name="Sternberg P.W."/>
            <person name="Mortazavi A."/>
        </authorList>
    </citation>
    <scope>NUCLEOTIDE SEQUENCE [LARGE SCALE GENOMIC DNA]</scope>
    <source>
        <strain evidence="5 6">ALL</strain>
    </source>
</reference>
<evidence type="ECO:0000256" key="1">
    <source>
        <dbReference type="PROSITE-ProRule" id="PRU00206"/>
    </source>
</evidence>
<dbReference type="InterPro" id="IPR001368">
    <property type="entry name" value="TNFR/NGFR_Cys_rich_reg"/>
</dbReference>
<comment type="caution">
    <text evidence="5">The sequence shown here is derived from an EMBL/GenBank/DDBJ whole genome shotgun (WGS) entry which is preliminary data.</text>
</comment>
<dbReference type="PROSITE" id="PS00652">
    <property type="entry name" value="TNFR_NGFR_1"/>
    <property type="match status" value="1"/>
</dbReference>
<dbReference type="EMBL" id="AZBU02000001">
    <property type="protein sequence ID" value="TMS36869.1"/>
    <property type="molecule type" value="Genomic_DNA"/>
</dbReference>
<feature type="transmembrane region" description="Helical" evidence="2">
    <location>
        <begin position="131"/>
        <end position="153"/>
    </location>
</feature>
<evidence type="ECO:0000313" key="5">
    <source>
        <dbReference type="EMBL" id="TMS36869.1"/>
    </source>
</evidence>
<dbReference type="OrthoDB" id="5874631at2759"/>
<feature type="signal peptide" evidence="3">
    <location>
        <begin position="1"/>
        <end position="21"/>
    </location>
</feature>
<reference evidence="5 6" key="2">
    <citation type="journal article" date="2019" name="G3 (Bethesda)">
        <title>Hybrid Assembly of the Genome of the Entomopathogenic Nematode Steinernema carpocapsae Identifies the X-Chromosome.</title>
        <authorList>
            <person name="Serra L."/>
            <person name="Macchietto M."/>
            <person name="Macias-Munoz A."/>
            <person name="McGill C.J."/>
            <person name="Rodriguez I.M."/>
            <person name="Rodriguez B."/>
            <person name="Murad R."/>
            <person name="Mortazavi A."/>
        </authorList>
    </citation>
    <scope>NUCLEOTIDE SEQUENCE [LARGE SCALE GENOMIC DNA]</scope>
    <source>
        <strain evidence="5 6">ALL</strain>
    </source>
</reference>
<dbReference type="SUPFAM" id="SSF57586">
    <property type="entry name" value="TNF receptor-like"/>
    <property type="match status" value="1"/>
</dbReference>
<organism evidence="5 6">
    <name type="scientific">Steinernema carpocapsae</name>
    <name type="common">Entomopathogenic nematode</name>
    <dbReference type="NCBI Taxonomy" id="34508"/>
    <lineage>
        <taxon>Eukaryota</taxon>
        <taxon>Metazoa</taxon>
        <taxon>Ecdysozoa</taxon>
        <taxon>Nematoda</taxon>
        <taxon>Chromadorea</taxon>
        <taxon>Rhabditida</taxon>
        <taxon>Tylenchina</taxon>
        <taxon>Panagrolaimomorpha</taxon>
        <taxon>Strongyloidoidea</taxon>
        <taxon>Steinernematidae</taxon>
        <taxon>Steinernema</taxon>
    </lineage>
</organism>
<evidence type="ECO:0000256" key="3">
    <source>
        <dbReference type="SAM" id="SignalP"/>
    </source>
</evidence>
<proteinExistence type="predicted"/>
<feature type="repeat" description="TNFR-Cys" evidence="1">
    <location>
        <begin position="37"/>
        <end position="74"/>
    </location>
</feature>
<dbReference type="AlphaFoldDB" id="A0A4U8UVR5"/>
<evidence type="ECO:0000259" key="4">
    <source>
        <dbReference type="PROSITE" id="PS50050"/>
    </source>
</evidence>
<keyword evidence="2" id="KW-1133">Transmembrane helix</keyword>
<keyword evidence="3" id="KW-0732">Signal</keyword>
<keyword evidence="2" id="KW-0812">Transmembrane</keyword>
<evidence type="ECO:0000256" key="2">
    <source>
        <dbReference type="SAM" id="Phobius"/>
    </source>
</evidence>
<feature type="disulfide bond" evidence="1">
    <location>
        <begin position="53"/>
        <end position="66"/>
    </location>
</feature>
<sequence>MCPSKVHSALLLMCVLQLACTSVPDKWLGLIRRDHLDCPKGFYMGFMDECEECNQCDPGFYAKTPCSPSSKIECGWCGAEFPVENEDFKEKCAEELRSHRVVEDMKRMQKEMHQDAKAQNRGGRFVILLEYLALGFLFTTSAVVCAKLALGFFARKSARCDFECPSPKKFIVRPSALLKTKKTYEPLAEDI</sequence>
<accession>A0A4U8UVR5</accession>
<keyword evidence="6" id="KW-1185">Reference proteome</keyword>
<dbReference type="PROSITE" id="PS50050">
    <property type="entry name" value="TNFR_NGFR_2"/>
    <property type="match status" value="1"/>
</dbReference>
<keyword evidence="1" id="KW-1015">Disulfide bond</keyword>
<evidence type="ECO:0000313" key="6">
    <source>
        <dbReference type="Proteomes" id="UP000298663"/>
    </source>
</evidence>
<keyword evidence="2" id="KW-0472">Membrane</keyword>
<feature type="disulfide bond" evidence="1">
    <location>
        <begin position="56"/>
        <end position="74"/>
    </location>
</feature>
<feature type="chain" id="PRO_5020655136" description="TNFR-Cys domain-containing protein" evidence="3">
    <location>
        <begin position="22"/>
        <end position="191"/>
    </location>
</feature>
<dbReference type="SMART" id="SM00208">
    <property type="entry name" value="TNFR"/>
    <property type="match status" value="1"/>
</dbReference>
<dbReference type="Proteomes" id="UP000298663">
    <property type="component" value="Chromosome X"/>
</dbReference>
<dbReference type="EMBL" id="CM016762">
    <property type="protein sequence ID" value="TMS36869.1"/>
    <property type="molecule type" value="Genomic_DNA"/>
</dbReference>
<comment type="caution">
    <text evidence="1">Lacks conserved residue(s) required for the propagation of feature annotation.</text>
</comment>
<protein>
    <recommendedName>
        <fullName evidence="4">TNFR-Cys domain-containing protein</fullName>
    </recommendedName>
</protein>
<name>A0A4U8UVR5_STECR</name>